<evidence type="ECO:0000313" key="2">
    <source>
        <dbReference type="EMBL" id="GFY41244.1"/>
    </source>
</evidence>
<feature type="region of interest" description="Disordered" evidence="1">
    <location>
        <begin position="34"/>
        <end position="79"/>
    </location>
</feature>
<name>A0A8X6WTX5_9ARAC</name>
<comment type="caution">
    <text evidence="2">The sequence shown here is derived from an EMBL/GenBank/DDBJ whole genome shotgun (WGS) entry which is preliminary data.</text>
</comment>
<evidence type="ECO:0000313" key="3">
    <source>
        <dbReference type="Proteomes" id="UP000886998"/>
    </source>
</evidence>
<sequence length="79" mass="8864">MRRGGHLRHIDIQSEIARSHIPLNTYLIRKEAVYPSTPPKENPSCYTWRDGEKRRGIGSPSLSNRLRGEGGGEGNPPIE</sequence>
<gene>
    <name evidence="2" type="ORF">TNIN_228581</name>
</gene>
<feature type="compositionally biased region" description="Gly residues" evidence="1">
    <location>
        <begin position="69"/>
        <end position="79"/>
    </location>
</feature>
<keyword evidence="3" id="KW-1185">Reference proteome</keyword>
<proteinExistence type="predicted"/>
<organism evidence="2 3">
    <name type="scientific">Trichonephila inaurata madagascariensis</name>
    <dbReference type="NCBI Taxonomy" id="2747483"/>
    <lineage>
        <taxon>Eukaryota</taxon>
        <taxon>Metazoa</taxon>
        <taxon>Ecdysozoa</taxon>
        <taxon>Arthropoda</taxon>
        <taxon>Chelicerata</taxon>
        <taxon>Arachnida</taxon>
        <taxon>Araneae</taxon>
        <taxon>Araneomorphae</taxon>
        <taxon>Entelegynae</taxon>
        <taxon>Araneoidea</taxon>
        <taxon>Nephilidae</taxon>
        <taxon>Trichonephila</taxon>
        <taxon>Trichonephila inaurata</taxon>
    </lineage>
</organism>
<dbReference type="AlphaFoldDB" id="A0A8X6WTX5"/>
<dbReference type="Proteomes" id="UP000886998">
    <property type="component" value="Unassembled WGS sequence"/>
</dbReference>
<accession>A0A8X6WTX5</accession>
<evidence type="ECO:0000256" key="1">
    <source>
        <dbReference type="SAM" id="MobiDB-lite"/>
    </source>
</evidence>
<dbReference type="EMBL" id="BMAV01002373">
    <property type="protein sequence ID" value="GFY41244.1"/>
    <property type="molecule type" value="Genomic_DNA"/>
</dbReference>
<protein>
    <submittedName>
        <fullName evidence="2">Uncharacterized protein</fullName>
    </submittedName>
</protein>
<reference evidence="2" key="1">
    <citation type="submission" date="2020-08" db="EMBL/GenBank/DDBJ databases">
        <title>Multicomponent nature underlies the extraordinary mechanical properties of spider dragline silk.</title>
        <authorList>
            <person name="Kono N."/>
            <person name="Nakamura H."/>
            <person name="Mori M."/>
            <person name="Yoshida Y."/>
            <person name="Ohtoshi R."/>
            <person name="Malay A.D."/>
            <person name="Moran D.A.P."/>
            <person name="Tomita M."/>
            <person name="Numata K."/>
            <person name="Arakawa K."/>
        </authorList>
    </citation>
    <scope>NUCLEOTIDE SEQUENCE</scope>
</reference>